<protein>
    <submittedName>
        <fullName evidence="2">Cytochrome bd-type quinol oxidase subunit 1</fullName>
    </submittedName>
</protein>
<keyword evidence="1" id="KW-1133">Transmembrane helix</keyword>
<evidence type="ECO:0000313" key="2">
    <source>
        <dbReference type="EMBL" id="NJB72502.1"/>
    </source>
</evidence>
<accession>A0A846R0M6</accession>
<proteinExistence type="predicted"/>
<keyword evidence="1" id="KW-0472">Membrane</keyword>
<keyword evidence="3" id="KW-1185">Reference proteome</keyword>
<dbReference type="AlphaFoldDB" id="A0A846R0M6"/>
<sequence length="62" mass="7296">MFSNGQLIFAAIFVLIFTIIIFFSYKKDKKTHSKSYKGIKWVGLTFAIFIVILFIIKQILKY</sequence>
<name>A0A846R0M6_9FLAO</name>
<evidence type="ECO:0000313" key="3">
    <source>
        <dbReference type="Proteomes" id="UP000590442"/>
    </source>
</evidence>
<dbReference type="Proteomes" id="UP000590442">
    <property type="component" value="Unassembled WGS sequence"/>
</dbReference>
<reference evidence="2 3" key="1">
    <citation type="submission" date="2020-03" db="EMBL/GenBank/DDBJ databases">
        <title>Genomic Encyclopedia of Type Strains, Phase IV (KMG-IV): sequencing the most valuable type-strain genomes for metagenomic binning, comparative biology and taxonomic classification.</title>
        <authorList>
            <person name="Goeker M."/>
        </authorList>
    </citation>
    <scope>NUCLEOTIDE SEQUENCE [LARGE SCALE GENOMIC DNA]</scope>
    <source>
        <strain evidence="2 3">DSM 29762</strain>
    </source>
</reference>
<keyword evidence="1" id="KW-0812">Transmembrane</keyword>
<comment type="caution">
    <text evidence="2">The sequence shown here is derived from an EMBL/GenBank/DDBJ whole genome shotgun (WGS) entry which is preliminary data.</text>
</comment>
<feature type="transmembrane region" description="Helical" evidence="1">
    <location>
        <begin position="6"/>
        <end position="26"/>
    </location>
</feature>
<organism evidence="2 3">
    <name type="scientific">Saonia flava</name>
    <dbReference type="NCBI Taxonomy" id="523696"/>
    <lineage>
        <taxon>Bacteria</taxon>
        <taxon>Pseudomonadati</taxon>
        <taxon>Bacteroidota</taxon>
        <taxon>Flavobacteriia</taxon>
        <taxon>Flavobacteriales</taxon>
        <taxon>Flavobacteriaceae</taxon>
        <taxon>Saonia</taxon>
    </lineage>
</organism>
<feature type="transmembrane region" description="Helical" evidence="1">
    <location>
        <begin position="38"/>
        <end position="60"/>
    </location>
</feature>
<evidence type="ECO:0000256" key="1">
    <source>
        <dbReference type="SAM" id="Phobius"/>
    </source>
</evidence>
<gene>
    <name evidence="2" type="ORF">GGR42_002993</name>
</gene>
<dbReference type="EMBL" id="JAATJJ010000002">
    <property type="protein sequence ID" value="NJB72502.1"/>
    <property type="molecule type" value="Genomic_DNA"/>
</dbReference>